<proteinExistence type="predicted"/>
<dbReference type="EMBL" id="JAPUUL010001579">
    <property type="protein sequence ID" value="KAJ8127049.1"/>
    <property type="molecule type" value="Genomic_DNA"/>
</dbReference>
<sequence length="424" mass="46727">MILEYVDAEEVESILLESYMVISSLLTIALTTMLKSMVATYVVAIATAFNHPGLLHTAEDLARVQDKVNNAEAPWVTAWELLTSNSHAQLTYVARPQEAVYRGSDGVHSQNYPILYNDAHAAYQLALRWWIEGDTDYADASINILNGWGSTLKVIGGSSDLALAAGIYGYQLANAAELMRSYSGWDAADQDVLKAMFLNVFYYENHRFLTDHNGQDEYHYWANWDLCNTASMMAIAVFSDNQTMYDEAKNWFLHGPGRGSIEGLIYKNYTEEGSGKPLSQGQEAGRDQGHATLDFTLLGVNMQQGYNQGDDFFATNTNVGLAGAEYVAKYNTGHDVPYTWYNSYQGNQTVISNASRGTNRPGYELLVAHYADIKGLNASWTALYRDQVNANSPSGVEGGGGNYASTSGGYDDLGYGTLLYRLKA</sequence>
<protein>
    <submittedName>
        <fullName evidence="1">Uncharacterized protein</fullName>
    </submittedName>
</protein>
<gene>
    <name evidence="1" type="ORF">O1611_g6588</name>
</gene>
<keyword evidence="2" id="KW-1185">Reference proteome</keyword>
<reference evidence="1" key="1">
    <citation type="submission" date="2022-12" db="EMBL/GenBank/DDBJ databases">
        <title>Genome Sequence of Lasiodiplodia mahajangana.</title>
        <authorList>
            <person name="Buettner E."/>
        </authorList>
    </citation>
    <scope>NUCLEOTIDE SEQUENCE</scope>
    <source>
        <strain evidence="1">VT137</strain>
    </source>
</reference>
<comment type="caution">
    <text evidence="1">The sequence shown here is derived from an EMBL/GenBank/DDBJ whole genome shotgun (WGS) entry which is preliminary data.</text>
</comment>
<name>A0ACC2JI50_9PEZI</name>
<evidence type="ECO:0000313" key="2">
    <source>
        <dbReference type="Proteomes" id="UP001153332"/>
    </source>
</evidence>
<organism evidence="1 2">
    <name type="scientific">Lasiodiplodia mahajangana</name>
    <dbReference type="NCBI Taxonomy" id="1108764"/>
    <lineage>
        <taxon>Eukaryota</taxon>
        <taxon>Fungi</taxon>
        <taxon>Dikarya</taxon>
        <taxon>Ascomycota</taxon>
        <taxon>Pezizomycotina</taxon>
        <taxon>Dothideomycetes</taxon>
        <taxon>Dothideomycetes incertae sedis</taxon>
        <taxon>Botryosphaeriales</taxon>
        <taxon>Botryosphaeriaceae</taxon>
        <taxon>Lasiodiplodia</taxon>
    </lineage>
</organism>
<evidence type="ECO:0000313" key="1">
    <source>
        <dbReference type="EMBL" id="KAJ8127049.1"/>
    </source>
</evidence>
<dbReference type="Proteomes" id="UP001153332">
    <property type="component" value="Unassembled WGS sequence"/>
</dbReference>
<accession>A0ACC2JI50</accession>